<keyword evidence="2" id="KW-1185">Reference proteome</keyword>
<accession>A0A5K7XA02</accession>
<reference evidence="2" key="1">
    <citation type="submission" date="2019-10" db="EMBL/GenBank/DDBJ databases">
        <title>Lacipirellula parvula gen. nov., sp. nov., representing a lineage of planctomycetes widespread in freshwater anoxic habitats, and description of the family Lacipirellulaceae.</title>
        <authorList>
            <person name="Dedysh S.N."/>
            <person name="Kulichevskaya I.S."/>
            <person name="Beletsky A.V."/>
            <person name="Rakitin A.L."/>
            <person name="Mardanov A.V."/>
            <person name="Ivanova A.A."/>
            <person name="Saltykova V.X."/>
            <person name="Rijpstra W.I.C."/>
            <person name="Sinninghe Damste J.S."/>
            <person name="Ravin N.V."/>
        </authorList>
    </citation>
    <scope>NUCLEOTIDE SEQUENCE [LARGE SCALE GENOMIC DNA]</scope>
    <source>
        <strain evidence="2">PX69</strain>
    </source>
</reference>
<evidence type="ECO:0000313" key="2">
    <source>
        <dbReference type="Proteomes" id="UP000326837"/>
    </source>
</evidence>
<organism evidence="1 2">
    <name type="scientific">Lacipirellula parvula</name>
    <dbReference type="NCBI Taxonomy" id="2650471"/>
    <lineage>
        <taxon>Bacteria</taxon>
        <taxon>Pseudomonadati</taxon>
        <taxon>Planctomycetota</taxon>
        <taxon>Planctomycetia</taxon>
        <taxon>Pirellulales</taxon>
        <taxon>Lacipirellulaceae</taxon>
        <taxon>Lacipirellula</taxon>
    </lineage>
</organism>
<protein>
    <submittedName>
        <fullName evidence="1">Uncharacterized protein</fullName>
    </submittedName>
</protein>
<dbReference type="KEGG" id="lpav:PLANPX_2990"/>
<name>A0A5K7XA02_9BACT</name>
<sequence length="39" mass="4113">MIWPQIDLVAHGEMEPEEPATLLTAAPSPATSAIAGHCR</sequence>
<dbReference type="EMBL" id="AP021861">
    <property type="protein sequence ID" value="BBO33378.1"/>
    <property type="molecule type" value="Genomic_DNA"/>
</dbReference>
<dbReference type="AlphaFoldDB" id="A0A5K7XA02"/>
<proteinExistence type="predicted"/>
<dbReference type="Proteomes" id="UP000326837">
    <property type="component" value="Chromosome"/>
</dbReference>
<gene>
    <name evidence="1" type="ORF">PLANPX_2990</name>
</gene>
<evidence type="ECO:0000313" key="1">
    <source>
        <dbReference type="EMBL" id="BBO33378.1"/>
    </source>
</evidence>